<dbReference type="SUPFAM" id="SSF55785">
    <property type="entry name" value="PYP-like sensor domain (PAS domain)"/>
    <property type="match status" value="1"/>
</dbReference>
<evidence type="ECO:0000313" key="5">
    <source>
        <dbReference type="EMBL" id="MET3526756.1"/>
    </source>
</evidence>
<dbReference type="CDD" id="cd01948">
    <property type="entry name" value="EAL"/>
    <property type="match status" value="1"/>
</dbReference>
<keyword evidence="6" id="KW-1185">Reference proteome</keyword>
<feature type="transmembrane region" description="Helical" evidence="1">
    <location>
        <begin position="85"/>
        <end position="107"/>
    </location>
</feature>
<name>A0ABV2EIA6_9CAUL</name>
<organism evidence="5 6">
    <name type="scientific">Phenylobacterium koreense</name>
    <dbReference type="NCBI Taxonomy" id="266125"/>
    <lineage>
        <taxon>Bacteria</taxon>
        <taxon>Pseudomonadati</taxon>
        <taxon>Pseudomonadota</taxon>
        <taxon>Alphaproteobacteria</taxon>
        <taxon>Caulobacterales</taxon>
        <taxon>Caulobacteraceae</taxon>
        <taxon>Phenylobacterium</taxon>
    </lineage>
</organism>
<dbReference type="InterPro" id="IPR035919">
    <property type="entry name" value="EAL_sf"/>
</dbReference>
<dbReference type="InterPro" id="IPR035965">
    <property type="entry name" value="PAS-like_dom_sf"/>
</dbReference>
<feature type="transmembrane region" description="Helical" evidence="1">
    <location>
        <begin position="176"/>
        <end position="200"/>
    </location>
</feature>
<dbReference type="PROSITE" id="PS50887">
    <property type="entry name" value="GGDEF"/>
    <property type="match status" value="1"/>
</dbReference>
<feature type="transmembrane region" description="Helical" evidence="1">
    <location>
        <begin position="48"/>
        <end position="73"/>
    </location>
</feature>
<dbReference type="Proteomes" id="UP001549110">
    <property type="component" value="Unassembled WGS sequence"/>
</dbReference>
<feature type="transmembrane region" description="Helical" evidence="1">
    <location>
        <begin position="16"/>
        <end position="36"/>
    </location>
</feature>
<dbReference type="InterPro" id="IPR052155">
    <property type="entry name" value="Biofilm_reg_signaling"/>
</dbReference>
<feature type="domain" description="MHYT" evidence="4">
    <location>
        <begin position="12"/>
        <end position="200"/>
    </location>
</feature>
<reference evidence="5 6" key="1">
    <citation type="submission" date="2024-06" db="EMBL/GenBank/DDBJ databases">
        <title>Genomic Encyclopedia of Type Strains, Phase IV (KMG-IV): sequencing the most valuable type-strain genomes for metagenomic binning, comparative biology and taxonomic classification.</title>
        <authorList>
            <person name="Goeker M."/>
        </authorList>
    </citation>
    <scope>NUCLEOTIDE SEQUENCE [LARGE SCALE GENOMIC DNA]</scope>
    <source>
        <strain evidence="5 6">DSM 17809</strain>
    </source>
</reference>
<protein>
    <submittedName>
        <fullName evidence="5">Diguanylate cyclase (GGDEF)-like protein</fullName>
    </submittedName>
</protein>
<feature type="transmembrane region" description="Helical" evidence="1">
    <location>
        <begin position="145"/>
        <end position="164"/>
    </location>
</feature>
<feature type="domain" description="EAL" evidence="2">
    <location>
        <begin position="535"/>
        <end position="785"/>
    </location>
</feature>
<dbReference type="SMART" id="SM00052">
    <property type="entry name" value="EAL"/>
    <property type="match status" value="1"/>
</dbReference>
<evidence type="ECO:0000259" key="2">
    <source>
        <dbReference type="PROSITE" id="PS50883"/>
    </source>
</evidence>
<dbReference type="SUPFAM" id="SSF141868">
    <property type="entry name" value="EAL domain-like"/>
    <property type="match status" value="1"/>
</dbReference>
<sequence length="789" mass="84320">MFKVLTCLATAHDLRLVVVAAFVCFGGCFTAFRLYSRMREAAGVLVRAAWMLLTGLVAGCSVWATHFIAMLSFDTGLPSGFLPGGTLASLLVAVLFMGAAFAAAAVARTPPTRAVAGMLAGLGIAAMHYVGMSGYVTEGRLSRDLSLVAASIAIGAALAAAAMWKAQRAHSAERQVIAGLLLTLSICAVHFGGMAAITVIPDSSIQVPGQMLSSVMMTLAVTLIVGLIMLGGLAAVLIEGAANAQALNRLRRLADAAYEGIVVVRGDRIQDANAAFCAISAAQIDDLVDRPLTEMLDFDGLPVEGRREGRLRPVGGGAEIPVEAFARVLEPGKGEAAEDLTVLAVRDLRERRTAEEKIRYLAEHDGLTGLGNRNAMQKRLSQALEQAAASGEALAVICIDLDHFKEANDLHGHQAGDAVLTATAERLRRTVTAPSFAARLGGDEFVVIQIGAGHQPTAAAELCSTLLETLSTPVLYRDQNLRIGASLGVSLYPHDGDTGGALLAKADMALYRAKDSGRGVYAFFKREMDESIRERRGLARELREAIATDELVLHYQPLARAEDGAVCGFEALVRWRHPVRGLLPPMEFIPIAEESGLILPLGEWVLRQACADAAAWDNPLRIAVNLSPVQLHQPDLPALVHSVLVETGLNPSRLELEITETALFKDFQRALGNLRRLKALGVRIAMDDFGTGFSSLSTLQSFPFDKIKIDKSFVENIHRHDRATAIVRAVLSLGRSLDIPVTAEGVETPEQLEFLRAEACAEVQGYAIGRPAPLAADEEEAPARLTSHR</sequence>
<proteinExistence type="predicted"/>
<dbReference type="Pfam" id="PF03707">
    <property type="entry name" value="MHYT"/>
    <property type="match status" value="2"/>
</dbReference>
<dbReference type="SMART" id="SM00267">
    <property type="entry name" value="GGDEF"/>
    <property type="match status" value="1"/>
</dbReference>
<gene>
    <name evidence="5" type="ORF">ABID41_001851</name>
</gene>
<keyword evidence="1" id="KW-0812">Transmembrane</keyword>
<dbReference type="InterPro" id="IPR000014">
    <property type="entry name" value="PAS"/>
</dbReference>
<dbReference type="Pfam" id="PF00990">
    <property type="entry name" value="GGDEF"/>
    <property type="match status" value="1"/>
</dbReference>
<dbReference type="PANTHER" id="PTHR44757:SF2">
    <property type="entry name" value="BIOFILM ARCHITECTURE MAINTENANCE PROTEIN MBAA"/>
    <property type="match status" value="1"/>
</dbReference>
<dbReference type="InterPro" id="IPR043128">
    <property type="entry name" value="Rev_trsase/Diguanyl_cyclase"/>
</dbReference>
<dbReference type="CDD" id="cd01949">
    <property type="entry name" value="GGDEF"/>
    <property type="match status" value="1"/>
</dbReference>
<feature type="domain" description="GGDEF" evidence="3">
    <location>
        <begin position="392"/>
        <end position="526"/>
    </location>
</feature>
<keyword evidence="1" id="KW-1133">Transmembrane helix</keyword>
<dbReference type="InterPro" id="IPR005330">
    <property type="entry name" value="MHYT_dom"/>
</dbReference>
<feature type="transmembrane region" description="Helical" evidence="1">
    <location>
        <begin position="220"/>
        <end position="242"/>
    </location>
</feature>
<feature type="transmembrane region" description="Helical" evidence="1">
    <location>
        <begin position="114"/>
        <end position="133"/>
    </location>
</feature>
<evidence type="ECO:0000259" key="3">
    <source>
        <dbReference type="PROSITE" id="PS50887"/>
    </source>
</evidence>
<dbReference type="InterPro" id="IPR001633">
    <property type="entry name" value="EAL_dom"/>
</dbReference>
<dbReference type="Pfam" id="PF00563">
    <property type="entry name" value="EAL"/>
    <property type="match status" value="1"/>
</dbReference>
<dbReference type="RefSeq" id="WP_354297458.1">
    <property type="nucleotide sequence ID" value="NZ_JBEPLU010000001.1"/>
</dbReference>
<evidence type="ECO:0000256" key="1">
    <source>
        <dbReference type="PROSITE-ProRule" id="PRU00244"/>
    </source>
</evidence>
<dbReference type="Gene3D" id="3.30.70.270">
    <property type="match status" value="1"/>
</dbReference>
<dbReference type="PROSITE" id="PS50924">
    <property type="entry name" value="MHYT"/>
    <property type="match status" value="1"/>
</dbReference>
<keyword evidence="1" id="KW-0472">Membrane</keyword>
<dbReference type="InterPro" id="IPR000160">
    <property type="entry name" value="GGDEF_dom"/>
</dbReference>
<dbReference type="Gene3D" id="3.20.20.450">
    <property type="entry name" value="EAL domain"/>
    <property type="match status" value="1"/>
</dbReference>
<dbReference type="InterPro" id="IPR029787">
    <property type="entry name" value="Nucleotide_cyclase"/>
</dbReference>
<evidence type="ECO:0000259" key="4">
    <source>
        <dbReference type="PROSITE" id="PS50924"/>
    </source>
</evidence>
<comment type="caution">
    <text evidence="5">The sequence shown here is derived from an EMBL/GenBank/DDBJ whole genome shotgun (WGS) entry which is preliminary data.</text>
</comment>
<dbReference type="Pfam" id="PF13188">
    <property type="entry name" value="PAS_8"/>
    <property type="match status" value="1"/>
</dbReference>
<accession>A0ABV2EIA6</accession>
<dbReference type="PROSITE" id="PS50883">
    <property type="entry name" value="EAL"/>
    <property type="match status" value="1"/>
</dbReference>
<dbReference type="NCBIfam" id="TIGR00254">
    <property type="entry name" value="GGDEF"/>
    <property type="match status" value="1"/>
</dbReference>
<dbReference type="EMBL" id="JBEPLU010000001">
    <property type="protein sequence ID" value="MET3526756.1"/>
    <property type="molecule type" value="Genomic_DNA"/>
</dbReference>
<dbReference type="PANTHER" id="PTHR44757">
    <property type="entry name" value="DIGUANYLATE CYCLASE DGCP"/>
    <property type="match status" value="1"/>
</dbReference>
<dbReference type="SUPFAM" id="SSF55073">
    <property type="entry name" value="Nucleotide cyclase"/>
    <property type="match status" value="1"/>
</dbReference>
<evidence type="ECO:0000313" key="6">
    <source>
        <dbReference type="Proteomes" id="UP001549110"/>
    </source>
</evidence>